<sequence length="149" mass="18042">MSIDKKLMNLELKMMILLVLLKIIYQTILKNAFKNEKFNKLQIATLYRIFQRINRPISDELLDFIQKSIQDRYILFTFLDTETLSDSNFDKLYDDFVKSQGETTNHYFYDPICKDLIYTKKLKEMKTEQEKLQKHIDDLKEENRKLEIN</sequence>
<feature type="coiled-coil region" evidence="1">
    <location>
        <begin position="122"/>
        <end position="149"/>
    </location>
</feature>
<name>A0ABR2JCE0_9EUKA</name>
<dbReference type="Proteomes" id="UP001470230">
    <property type="component" value="Unassembled WGS sequence"/>
</dbReference>
<keyword evidence="2" id="KW-1133">Transmembrane helix</keyword>
<evidence type="ECO:0000256" key="1">
    <source>
        <dbReference type="SAM" id="Coils"/>
    </source>
</evidence>
<dbReference type="EMBL" id="JAPFFF010000012">
    <property type="protein sequence ID" value="KAK8875524.1"/>
    <property type="molecule type" value="Genomic_DNA"/>
</dbReference>
<organism evidence="3 4">
    <name type="scientific">Tritrichomonas musculus</name>
    <dbReference type="NCBI Taxonomy" id="1915356"/>
    <lineage>
        <taxon>Eukaryota</taxon>
        <taxon>Metamonada</taxon>
        <taxon>Parabasalia</taxon>
        <taxon>Tritrichomonadida</taxon>
        <taxon>Tritrichomonadidae</taxon>
        <taxon>Tritrichomonas</taxon>
    </lineage>
</organism>
<evidence type="ECO:0000313" key="4">
    <source>
        <dbReference type="Proteomes" id="UP001470230"/>
    </source>
</evidence>
<keyword evidence="2" id="KW-0812">Transmembrane</keyword>
<keyword evidence="4" id="KW-1185">Reference proteome</keyword>
<keyword evidence="2" id="KW-0472">Membrane</keyword>
<keyword evidence="1" id="KW-0175">Coiled coil</keyword>
<evidence type="ECO:0000313" key="3">
    <source>
        <dbReference type="EMBL" id="KAK8875524.1"/>
    </source>
</evidence>
<reference evidence="3 4" key="1">
    <citation type="submission" date="2024-04" db="EMBL/GenBank/DDBJ databases">
        <title>Tritrichomonas musculus Genome.</title>
        <authorList>
            <person name="Alves-Ferreira E."/>
            <person name="Grigg M."/>
            <person name="Lorenzi H."/>
            <person name="Galac M."/>
        </authorList>
    </citation>
    <scope>NUCLEOTIDE SEQUENCE [LARGE SCALE GENOMIC DNA]</scope>
    <source>
        <strain evidence="3 4">EAF2021</strain>
    </source>
</reference>
<accession>A0ABR2JCE0</accession>
<evidence type="ECO:0000256" key="2">
    <source>
        <dbReference type="SAM" id="Phobius"/>
    </source>
</evidence>
<comment type="caution">
    <text evidence="3">The sequence shown here is derived from an EMBL/GenBank/DDBJ whole genome shotgun (WGS) entry which is preliminary data.</text>
</comment>
<protein>
    <submittedName>
        <fullName evidence="3">Uncharacterized protein</fullName>
    </submittedName>
</protein>
<proteinExistence type="predicted"/>
<gene>
    <name evidence="3" type="ORF">M9Y10_005691</name>
</gene>
<feature type="transmembrane region" description="Helical" evidence="2">
    <location>
        <begin position="12"/>
        <end position="29"/>
    </location>
</feature>